<dbReference type="InterPro" id="IPR027359">
    <property type="entry name" value="Volt_channel_dom_sf"/>
</dbReference>
<feature type="transmembrane region" description="Helical" evidence="6">
    <location>
        <begin position="408"/>
        <end position="432"/>
    </location>
</feature>
<name>A0A7S1AKP8_NOCSC</name>
<evidence type="ECO:0000256" key="3">
    <source>
        <dbReference type="ARBA" id="ARBA00022837"/>
    </source>
</evidence>
<proteinExistence type="predicted"/>
<dbReference type="InterPro" id="IPR011992">
    <property type="entry name" value="EF-hand-dom_pair"/>
</dbReference>
<feature type="transmembrane region" description="Helical" evidence="6">
    <location>
        <begin position="257"/>
        <end position="277"/>
    </location>
</feature>
<dbReference type="SUPFAM" id="SSF47473">
    <property type="entry name" value="EF-hand"/>
    <property type="match status" value="1"/>
</dbReference>
<keyword evidence="5 6" id="KW-0472">Membrane</keyword>
<dbReference type="Gene3D" id="1.20.120.350">
    <property type="entry name" value="Voltage-gated potassium channels. Chain C"/>
    <property type="match status" value="1"/>
</dbReference>
<dbReference type="InterPro" id="IPR005821">
    <property type="entry name" value="Ion_trans_dom"/>
</dbReference>
<dbReference type="InterPro" id="IPR002048">
    <property type="entry name" value="EF_hand_dom"/>
</dbReference>
<evidence type="ECO:0000256" key="4">
    <source>
        <dbReference type="ARBA" id="ARBA00022989"/>
    </source>
</evidence>
<feature type="transmembrane region" description="Helical" evidence="6">
    <location>
        <begin position="219"/>
        <end position="237"/>
    </location>
</feature>
<dbReference type="CDD" id="cd00051">
    <property type="entry name" value="EFh"/>
    <property type="match status" value="1"/>
</dbReference>
<dbReference type="AlphaFoldDB" id="A0A7S1AKP8"/>
<reference evidence="8" key="1">
    <citation type="submission" date="2021-01" db="EMBL/GenBank/DDBJ databases">
        <authorList>
            <person name="Corre E."/>
            <person name="Pelletier E."/>
            <person name="Niang G."/>
            <person name="Scheremetjew M."/>
            <person name="Finn R."/>
            <person name="Kale V."/>
            <person name="Holt S."/>
            <person name="Cochrane G."/>
            <person name="Meng A."/>
            <person name="Brown T."/>
            <person name="Cohen L."/>
        </authorList>
    </citation>
    <scope>NUCLEOTIDE SEQUENCE</scope>
</reference>
<dbReference type="GO" id="GO:0001518">
    <property type="term" value="C:voltage-gated sodium channel complex"/>
    <property type="evidence" value="ECO:0007669"/>
    <property type="project" value="TreeGrafter"/>
</dbReference>
<evidence type="ECO:0000256" key="5">
    <source>
        <dbReference type="ARBA" id="ARBA00023136"/>
    </source>
</evidence>
<feature type="domain" description="EF-hand" evidence="7">
    <location>
        <begin position="537"/>
        <end position="572"/>
    </location>
</feature>
<dbReference type="GO" id="GO:0005509">
    <property type="term" value="F:calcium ion binding"/>
    <property type="evidence" value="ECO:0007669"/>
    <property type="project" value="InterPro"/>
</dbReference>
<dbReference type="PANTHER" id="PTHR10037">
    <property type="entry name" value="VOLTAGE-GATED CATION CHANNEL CALCIUM AND SODIUM"/>
    <property type="match status" value="1"/>
</dbReference>
<accession>A0A7S1AKP8</accession>
<sequence length="624" mass="70800">MSPDSESDEECMPGDREAPLLSVYGMVNCQESMGVYKQSSNDWEVWDEIESSEGACASSVCPHVYKPSVPSPRRLDDEMVTVLRELLRADIEALLLAHRAQLVEELELSMATRVQKTKTARYTTPFLVEGEANSAEIDADAFSTAIYRKLYEEGGELTRTSEGLDLVKKRHNYRRQRVSVKTMAYRNLYDRLRSTSMWDLSSQKPVSIRGVFQAVARSLWFEQLFCLVIVFNVFVVGAETQYNAANLRDSDAPGFVWLSYAFAVCFLCELSVRFIAVGPVEFFCLKNQAWNVFDSSIVLISVVEVLLEIMGSGSSNSQSLDQLRLIRIVRTVRVLRVVRLMRFFSSLRLLVTSILSTLKSLLWTMLLLFMILYVFAIIFTQATTPYLIDNKPRNQTSCLQEATTYETLNYYFGDLPTSIFTLFKAIAGGVSWQEVSEPLRELHFSVVALFIVFIAFVYIVVLNVVTGVFCQTALENAAKDKDIQMDERLVTRERDCHELAKIFQSMDADGDKVLTLNEFEESLLNKQVQAYFASLDLTVKDALGLFRMLDCDGSSGVDIEEFVDGCLRLRGNAKSVDVAALIYENRLVLERFTTMMRVHEEQFLKLQSSLTRRKLVSNSQPVAE</sequence>
<comment type="subcellular location">
    <subcellularLocation>
        <location evidence="1">Membrane</location>
        <topology evidence="1">Multi-pass membrane protein</topology>
    </subcellularLocation>
</comment>
<feature type="transmembrane region" description="Helical" evidence="6">
    <location>
        <begin position="365"/>
        <end position="388"/>
    </location>
</feature>
<feature type="transmembrane region" description="Helical" evidence="6">
    <location>
        <begin position="289"/>
        <end position="310"/>
    </location>
</feature>
<gene>
    <name evidence="8" type="ORF">NSCI0253_LOCUS31749</name>
</gene>
<dbReference type="InterPro" id="IPR018247">
    <property type="entry name" value="EF_Hand_1_Ca_BS"/>
</dbReference>
<dbReference type="Pfam" id="PF00520">
    <property type="entry name" value="Ion_trans"/>
    <property type="match status" value="1"/>
</dbReference>
<evidence type="ECO:0000259" key="7">
    <source>
        <dbReference type="PROSITE" id="PS50222"/>
    </source>
</evidence>
<dbReference type="InterPro" id="IPR043203">
    <property type="entry name" value="VGCC_Ca_Na"/>
</dbReference>
<dbReference type="PROSITE" id="PS00018">
    <property type="entry name" value="EF_HAND_1"/>
    <property type="match status" value="1"/>
</dbReference>
<dbReference type="SUPFAM" id="SSF81324">
    <property type="entry name" value="Voltage-gated potassium channels"/>
    <property type="match status" value="1"/>
</dbReference>
<keyword evidence="4 6" id="KW-1133">Transmembrane helix</keyword>
<evidence type="ECO:0000256" key="1">
    <source>
        <dbReference type="ARBA" id="ARBA00004141"/>
    </source>
</evidence>
<dbReference type="GO" id="GO:0005248">
    <property type="term" value="F:voltage-gated sodium channel activity"/>
    <property type="evidence" value="ECO:0007669"/>
    <property type="project" value="TreeGrafter"/>
</dbReference>
<keyword evidence="3" id="KW-0106">Calcium</keyword>
<evidence type="ECO:0000256" key="6">
    <source>
        <dbReference type="SAM" id="Phobius"/>
    </source>
</evidence>
<protein>
    <recommendedName>
        <fullName evidence="7">EF-hand domain-containing protein</fullName>
    </recommendedName>
</protein>
<dbReference type="PROSITE" id="PS50222">
    <property type="entry name" value="EF_HAND_2"/>
    <property type="match status" value="2"/>
</dbReference>
<dbReference type="EMBL" id="HBFQ01044804">
    <property type="protein sequence ID" value="CAD8857397.1"/>
    <property type="molecule type" value="Transcribed_RNA"/>
</dbReference>
<evidence type="ECO:0000313" key="8">
    <source>
        <dbReference type="EMBL" id="CAD8857397.1"/>
    </source>
</evidence>
<keyword evidence="2 6" id="KW-0812">Transmembrane</keyword>
<dbReference type="SMART" id="SM00054">
    <property type="entry name" value="EFh"/>
    <property type="match status" value="2"/>
</dbReference>
<dbReference type="Gene3D" id="1.10.238.10">
    <property type="entry name" value="EF-hand"/>
    <property type="match status" value="1"/>
</dbReference>
<evidence type="ECO:0000256" key="2">
    <source>
        <dbReference type="ARBA" id="ARBA00022692"/>
    </source>
</evidence>
<feature type="transmembrane region" description="Helical" evidence="6">
    <location>
        <begin position="444"/>
        <end position="469"/>
    </location>
</feature>
<dbReference type="PANTHER" id="PTHR10037:SF62">
    <property type="entry name" value="SODIUM CHANNEL PROTEIN 60E"/>
    <property type="match status" value="1"/>
</dbReference>
<feature type="domain" description="EF-hand" evidence="7">
    <location>
        <begin position="494"/>
        <end position="529"/>
    </location>
</feature>
<dbReference type="Gene3D" id="1.10.287.70">
    <property type="match status" value="1"/>
</dbReference>
<organism evidence="8">
    <name type="scientific">Noctiluca scintillans</name>
    <name type="common">Sea sparkle</name>
    <name type="synonym">Red tide dinoflagellate</name>
    <dbReference type="NCBI Taxonomy" id="2966"/>
    <lineage>
        <taxon>Eukaryota</taxon>
        <taxon>Sar</taxon>
        <taxon>Alveolata</taxon>
        <taxon>Dinophyceae</taxon>
        <taxon>Noctilucales</taxon>
        <taxon>Noctilucaceae</taxon>
        <taxon>Noctiluca</taxon>
    </lineage>
</organism>